<feature type="region of interest" description="Disordered" evidence="1">
    <location>
        <begin position="36"/>
        <end position="106"/>
    </location>
</feature>
<evidence type="ECO:0000313" key="3">
    <source>
        <dbReference type="EMBL" id="KAF9630492.1"/>
    </source>
</evidence>
<reference evidence="3" key="1">
    <citation type="submission" date="2016-08" db="EMBL/GenBank/DDBJ databases">
        <authorList>
            <person name="Yan J."/>
        </authorList>
    </citation>
    <scope>NUCLEOTIDE SEQUENCE</scope>
    <source>
        <strain evidence="3">CSS-01s</strain>
    </source>
</reference>
<dbReference type="AlphaFoldDB" id="A0A5N5D958"/>
<evidence type="ECO:0000313" key="4">
    <source>
        <dbReference type="Proteomes" id="UP000325902"/>
    </source>
</evidence>
<protein>
    <submittedName>
        <fullName evidence="2">Uncharacterized protein</fullName>
    </submittedName>
</protein>
<sequence length="106" mass="11367">MEHYAPSSDATWIARQAHQRTAVAASHLSARLACRVPGRQRNERKPAEQQQSAPPHQLGSVCPRRPPSALSARALVTARDHPASPPSAPSATSSSFCQPRRLALSA</sequence>
<reference evidence="3" key="2">
    <citation type="journal article" date="2018" name="DNA Res.">
        <title>Comparative genome and transcriptome analyses reveal adaptations to opportunistic infections in woody plant degrading pathogens of Botryosphaeriaceae.</title>
        <authorList>
            <person name="Yan J.Y."/>
            <person name="Zhao W.S."/>
            <person name="Chen Z."/>
            <person name="Xing Q.K."/>
            <person name="Zhang W."/>
            <person name="Chethana K.W.T."/>
            <person name="Xue M.F."/>
            <person name="Xu J.P."/>
            <person name="Phillips A.J.L."/>
            <person name="Wang Y."/>
            <person name="Liu J.H."/>
            <person name="Liu M."/>
            <person name="Zhou Y."/>
            <person name="Jayawardena R.S."/>
            <person name="Manawasinghe I.S."/>
            <person name="Huang J.B."/>
            <person name="Qiao G.H."/>
            <person name="Fu C.Y."/>
            <person name="Guo F.F."/>
            <person name="Dissanayake A.J."/>
            <person name="Peng Y.L."/>
            <person name="Hyde K.D."/>
            <person name="Li X.H."/>
        </authorList>
    </citation>
    <scope>NUCLEOTIDE SEQUENCE</scope>
    <source>
        <strain evidence="3">CSS-01s</strain>
    </source>
</reference>
<proteinExistence type="predicted"/>
<keyword evidence="4" id="KW-1185">Reference proteome</keyword>
<evidence type="ECO:0000256" key="1">
    <source>
        <dbReference type="SAM" id="MobiDB-lite"/>
    </source>
</evidence>
<accession>A0A5N5D958</accession>
<gene>
    <name evidence="3" type="ORF">BFW01_g1054</name>
    <name evidence="2" type="ORF">DBV05_g7487</name>
</gene>
<dbReference type="Proteomes" id="UP000325902">
    <property type="component" value="Unassembled WGS sequence"/>
</dbReference>
<dbReference type="Proteomes" id="UP000627934">
    <property type="component" value="Unassembled WGS sequence"/>
</dbReference>
<name>A0A5N5D958_9PEZI</name>
<dbReference type="EMBL" id="MDYX01000040">
    <property type="protein sequence ID" value="KAF9630492.1"/>
    <property type="molecule type" value="Genomic_DNA"/>
</dbReference>
<evidence type="ECO:0000313" key="2">
    <source>
        <dbReference type="EMBL" id="KAB2573794.1"/>
    </source>
</evidence>
<reference evidence="2 4" key="3">
    <citation type="journal article" date="2019" name="Sci. Rep.">
        <title>A multi-omics analysis of the grapevine pathogen Lasiodiplodia theobromae reveals that temperature affects the expression of virulence- and pathogenicity-related genes.</title>
        <authorList>
            <person name="Felix C."/>
            <person name="Meneses R."/>
            <person name="Goncalves M.F.M."/>
            <person name="Tilleman L."/>
            <person name="Duarte A.S."/>
            <person name="Jorrin-Novo J.V."/>
            <person name="Van de Peer Y."/>
            <person name="Deforce D."/>
            <person name="Van Nieuwerburgh F."/>
            <person name="Esteves A.C."/>
            <person name="Alves A."/>
        </authorList>
    </citation>
    <scope>NUCLEOTIDE SEQUENCE [LARGE SCALE GENOMIC DNA]</scope>
    <source>
        <strain evidence="2 4">LA-SOL3</strain>
    </source>
</reference>
<comment type="caution">
    <text evidence="2">The sequence shown here is derived from an EMBL/GenBank/DDBJ whole genome shotgun (WGS) entry which is preliminary data.</text>
</comment>
<organism evidence="2 4">
    <name type="scientific">Lasiodiplodia theobromae</name>
    <dbReference type="NCBI Taxonomy" id="45133"/>
    <lineage>
        <taxon>Eukaryota</taxon>
        <taxon>Fungi</taxon>
        <taxon>Dikarya</taxon>
        <taxon>Ascomycota</taxon>
        <taxon>Pezizomycotina</taxon>
        <taxon>Dothideomycetes</taxon>
        <taxon>Dothideomycetes incertae sedis</taxon>
        <taxon>Botryosphaeriales</taxon>
        <taxon>Botryosphaeriaceae</taxon>
        <taxon>Lasiodiplodia</taxon>
    </lineage>
</organism>
<dbReference type="EMBL" id="VCHE01000052">
    <property type="protein sequence ID" value="KAB2573794.1"/>
    <property type="molecule type" value="Genomic_DNA"/>
</dbReference>